<dbReference type="AlphaFoldDB" id="A0A9Q4AMC4"/>
<dbReference type="RefSeq" id="WP_254674054.1">
    <property type="nucleotide sequence ID" value="NZ_JAMWDU010000002.1"/>
</dbReference>
<feature type="region of interest" description="Disordered" evidence="1">
    <location>
        <begin position="308"/>
        <end position="327"/>
    </location>
</feature>
<gene>
    <name evidence="2" type="ORF">NF348_03940</name>
</gene>
<dbReference type="SUPFAM" id="SSF52540">
    <property type="entry name" value="P-loop containing nucleoside triphosphate hydrolases"/>
    <property type="match status" value="1"/>
</dbReference>
<name>A0A9Q4AMC4_9HYPH</name>
<sequence>MTQSRTILHIGPPKTGTTTFQELVFPALKSVCFMGKPWWNPTVPYEKCVALHRAIDSVTKAAHSYDQGAAKVAVDDWLAHAPAAQPLPDGSLLPRFLSEERLSFTDVVSMDEIARRLAALFPRAEIVYTRRDRVAGLRSFHRWLYAHAWINTSFSDWLVEGIMLNESDLAGVALRSYDWKLIETSFGAHFPSVRWGEFSDMFRSPQAFLRTTIGVESEEFSRFELLVSRRLNESPGRAVSELHRAVKKAIRLWNQLPLAKIDEKREYLGDTPLWRALETPLRPLRWGESKLAATDADRERIAAYYAARDASGDPRHSPKLGRAAKGN</sequence>
<comment type="caution">
    <text evidence="2">The sequence shown here is derived from an EMBL/GenBank/DDBJ whole genome shotgun (WGS) entry which is preliminary data.</text>
</comment>
<proteinExistence type="predicted"/>
<evidence type="ECO:0008006" key="4">
    <source>
        <dbReference type="Google" id="ProtNLM"/>
    </source>
</evidence>
<evidence type="ECO:0000313" key="3">
    <source>
        <dbReference type="Proteomes" id="UP001060275"/>
    </source>
</evidence>
<keyword evidence="3" id="KW-1185">Reference proteome</keyword>
<evidence type="ECO:0000256" key="1">
    <source>
        <dbReference type="SAM" id="MobiDB-lite"/>
    </source>
</evidence>
<evidence type="ECO:0000313" key="2">
    <source>
        <dbReference type="EMBL" id="MCP8886246.1"/>
    </source>
</evidence>
<dbReference type="InterPro" id="IPR027417">
    <property type="entry name" value="P-loop_NTPase"/>
</dbReference>
<accession>A0A9Q4AMC4</accession>
<dbReference type="Gene3D" id="3.40.50.300">
    <property type="entry name" value="P-loop containing nucleotide triphosphate hydrolases"/>
    <property type="match status" value="1"/>
</dbReference>
<dbReference type="EMBL" id="JAMWDU010000002">
    <property type="protein sequence ID" value="MCP8886246.1"/>
    <property type="molecule type" value="Genomic_DNA"/>
</dbReference>
<organism evidence="2 3">
    <name type="scientific">Devosia ureilytica</name>
    <dbReference type="NCBI Taxonomy" id="2952754"/>
    <lineage>
        <taxon>Bacteria</taxon>
        <taxon>Pseudomonadati</taxon>
        <taxon>Pseudomonadota</taxon>
        <taxon>Alphaproteobacteria</taxon>
        <taxon>Hyphomicrobiales</taxon>
        <taxon>Devosiaceae</taxon>
        <taxon>Devosia</taxon>
    </lineage>
</organism>
<dbReference type="Proteomes" id="UP001060275">
    <property type="component" value="Unassembled WGS sequence"/>
</dbReference>
<protein>
    <recommendedName>
        <fullName evidence="4">Sulfotransferase domain-containing protein</fullName>
    </recommendedName>
</protein>
<reference evidence="2" key="1">
    <citation type="submission" date="2022-06" db="EMBL/GenBank/DDBJ databases">
        <title>Devosia sp. XJ19-45 genome assembly.</title>
        <authorList>
            <person name="Li B."/>
            <person name="Cai M."/>
            <person name="Nie G."/>
            <person name="Li W."/>
        </authorList>
    </citation>
    <scope>NUCLEOTIDE SEQUENCE</scope>
    <source>
        <strain evidence="2">XJ19-45</strain>
    </source>
</reference>